<proteinExistence type="predicted"/>
<gene>
    <name evidence="1" type="ORF">ACFFQA_31590</name>
</gene>
<reference evidence="1 2" key="1">
    <citation type="submission" date="2024-09" db="EMBL/GenBank/DDBJ databases">
        <authorList>
            <person name="Sun Q."/>
            <person name="Mori K."/>
        </authorList>
    </citation>
    <scope>NUCLEOTIDE SEQUENCE [LARGE SCALE GENOMIC DNA]</scope>
    <source>
        <strain evidence="1 2">TBRC 7907</strain>
    </source>
</reference>
<comment type="caution">
    <text evidence="1">The sequence shown here is derived from an EMBL/GenBank/DDBJ whole genome shotgun (WGS) entry which is preliminary data.</text>
</comment>
<dbReference type="Proteomes" id="UP001589693">
    <property type="component" value="Unassembled WGS sequence"/>
</dbReference>
<protein>
    <submittedName>
        <fullName evidence="1">Uncharacterized protein</fullName>
    </submittedName>
</protein>
<accession>A0ABV6A7Y5</accession>
<dbReference type="EMBL" id="JBHLZU010000027">
    <property type="protein sequence ID" value="MFB9908503.1"/>
    <property type="molecule type" value="Genomic_DNA"/>
</dbReference>
<keyword evidence="2" id="KW-1185">Reference proteome</keyword>
<name>A0ABV6A7Y5_9PSEU</name>
<dbReference type="RefSeq" id="WP_377860271.1">
    <property type="nucleotide sequence ID" value="NZ_JBHLZU010000027.1"/>
</dbReference>
<organism evidence="1 2">
    <name type="scientific">Allokutzneria oryzae</name>
    <dbReference type="NCBI Taxonomy" id="1378989"/>
    <lineage>
        <taxon>Bacteria</taxon>
        <taxon>Bacillati</taxon>
        <taxon>Actinomycetota</taxon>
        <taxon>Actinomycetes</taxon>
        <taxon>Pseudonocardiales</taxon>
        <taxon>Pseudonocardiaceae</taxon>
        <taxon>Allokutzneria</taxon>
    </lineage>
</organism>
<sequence length="337" mass="35612">MTEPLPITRVGTEILVGVAPEHPEQTALLEARGALLHWDVLSDAVVPAARIYDAARAADWLWEIYGLDTATAILDGAHTVEASPGESPVRDAARTVAHLTWAEAWWPASAIAEVPPLDDHVLRAEKAVATGAIDHLLDDEEATERALTAAVRVDEFADQLAELADNYGITLSDKVSSTPSREDFALAASGGIEADGVVVMRGTSPVDWALLPHAVLDAAADAAWTVHRRDGQSILQVSVPRAPAAQAQPRLAARFGPVEFPLEYLPRTVIGRTTLAPAALLLPAAQRTLTVYAPDFAGDQPQPDPGAAARRTAIIARARARVGASDATVTERSAGTT</sequence>
<evidence type="ECO:0000313" key="1">
    <source>
        <dbReference type="EMBL" id="MFB9908503.1"/>
    </source>
</evidence>
<evidence type="ECO:0000313" key="2">
    <source>
        <dbReference type="Proteomes" id="UP001589693"/>
    </source>
</evidence>